<feature type="signal peptide" evidence="1">
    <location>
        <begin position="1"/>
        <end position="31"/>
    </location>
</feature>
<reference evidence="2 3" key="1">
    <citation type="journal article" date="2020" name="Nature">
        <title>Six reference-quality genomes reveal evolution of bat adaptations.</title>
        <authorList>
            <person name="Jebb D."/>
            <person name="Huang Z."/>
            <person name="Pippel M."/>
            <person name="Hughes G.M."/>
            <person name="Lavrichenko K."/>
            <person name="Devanna P."/>
            <person name="Winkler S."/>
            <person name="Jermiin L.S."/>
            <person name="Skirmuntt E.C."/>
            <person name="Katzourakis A."/>
            <person name="Burkitt-Gray L."/>
            <person name="Ray D.A."/>
            <person name="Sullivan K.A.M."/>
            <person name="Roscito J.G."/>
            <person name="Kirilenko B.M."/>
            <person name="Davalos L.M."/>
            <person name="Corthals A.P."/>
            <person name="Power M.L."/>
            <person name="Jones G."/>
            <person name="Ransome R.D."/>
            <person name="Dechmann D.K.N."/>
            <person name="Locatelli A.G."/>
            <person name="Puechmaille S.J."/>
            <person name="Fedrigo O."/>
            <person name="Jarvis E.D."/>
            <person name="Hiller M."/>
            <person name="Vernes S.C."/>
            <person name="Myers E.W."/>
            <person name="Teeling E.C."/>
        </authorList>
    </citation>
    <scope>NUCLEOTIDE SEQUENCE [LARGE SCALE GENOMIC DNA]</scope>
    <source>
        <strain evidence="2">MRouAeg1</strain>
        <tissue evidence="2">Muscle</tissue>
    </source>
</reference>
<gene>
    <name evidence="2" type="ORF">HJG63_008622</name>
</gene>
<name>A0A7J8DIE1_ROUAE</name>
<dbReference type="EMBL" id="JACASE010000012">
    <property type="protein sequence ID" value="KAF6422825.1"/>
    <property type="molecule type" value="Genomic_DNA"/>
</dbReference>
<evidence type="ECO:0000313" key="3">
    <source>
        <dbReference type="Proteomes" id="UP000593571"/>
    </source>
</evidence>
<sequence length="155" mass="17907">MEFCQQFFPLQLMTTMRFGFFLNSLLQVTVQGCVKPKWKASFENEWIGLPLKKGHCWNPPSGTFALTSFFQQGRLFILVQPRDTSGPLRTIVTLSDWLAGQNWGSVRPTPNIGGLGVRIQMETYYVFKYYKVINQASKSLYFLSSYLDKNNNIER</sequence>
<keyword evidence="3" id="KW-1185">Reference proteome</keyword>
<feature type="chain" id="PRO_5029890288" evidence="1">
    <location>
        <begin position="32"/>
        <end position="155"/>
    </location>
</feature>
<proteinExistence type="predicted"/>
<organism evidence="2 3">
    <name type="scientific">Rousettus aegyptiacus</name>
    <name type="common">Egyptian fruit bat</name>
    <name type="synonym">Pteropus aegyptiacus</name>
    <dbReference type="NCBI Taxonomy" id="9407"/>
    <lineage>
        <taxon>Eukaryota</taxon>
        <taxon>Metazoa</taxon>
        <taxon>Chordata</taxon>
        <taxon>Craniata</taxon>
        <taxon>Vertebrata</taxon>
        <taxon>Euteleostomi</taxon>
        <taxon>Mammalia</taxon>
        <taxon>Eutheria</taxon>
        <taxon>Laurasiatheria</taxon>
        <taxon>Chiroptera</taxon>
        <taxon>Yinpterochiroptera</taxon>
        <taxon>Pteropodoidea</taxon>
        <taxon>Pteropodidae</taxon>
        <taxon>Rousettinae</taxon>
        <taxon>Rousettus</taxon>
    </lineage>
</organism>
<accession>A0A7J8DIE1</accession>
<dbReference type="Proteomes" id="UP000593571">
    <property type="component" value="Unassembled WGS sequence"/>
</dbReference>
<evidence type="ECO:0000313" key="2">
    <source>
        <dbReference type="EMBL" id="KAF6422825.1"/>
    </source>
</evidence>
<keyword evidence="1" id="KW-0732">Signal</keyword>
<dbReference type="AlphaFoldDB" id="A0A7J8DIE1"/>
<evidence type="ECO:0000256" key="1">
    <source>
        <dbReference type="SAM" id="SignalP"/>
    </source>
</evidence>
<comment type="caution">
    <text evidence="2">The sequence shown here is derived from an EMBL/GenBank/DDBJ whole genome shotgun (WGS) entry which is preliminary data.</text>
</comment>
<protein>
    <submittedName>
        <fullName evidence="2">Uncharacterized protein</fullName>
    </submittedName>
</protein>